<evidence type="ECO:0000256" key="1">
    <source>
        <dbReference type="PROSITE-ProRule" id="PRU00529"/>
    </source>
</evidence>
<proteinExistence type="predicted"/>
<dbReference type="Pfam" id="PF02926">
    <property type="entry name" value="THUMP"/>
    <property type="match status" value="1"/>
</dbReference>
<feature type="domain" description="THUMP" evidence="3">
    <location>
        <begin position="154"/>
        <end position="260"/>
    </location>
</feature>
<feature type="compositionally biased region" description="Basic and acidic residues" evidence="2">
    <location>
        <begin position="1"/>
        <end position="10"/>
    </location>
</feature>
<dbReference type="SUPFAM" id="SSF143437">
    <property type="entry name" value="THUMP domain-like"/>
    <property type="match status" value="1"/>
</dbReference>
<keyword evidence="5" id="KW-1185">Reference proteome</keyword>
<evidence type="ECO:0000256" key="2">
    <source>
        <dbReference type="SAM" id="MobiDB-lite"/>
    </source>
</evidence>
<dbReference type="EMBL" id="CP126211">
    <property type="protein sequence ID" value="WIA13255.1"/>
    <property type="molecule type" value="Genomic_DNA"/>
</dbReference>
<organism evidence="4 5">
    <name type="scientific">Tetradesmus obliquus</name>
    <name type="common">Green alga</name>
    <name type="synonym">Acutodesmus obliquus</name>
    <dbReference type="NCBI Taxonomy" id="3088"/>
    <lineage>
        <taxon>Eukaryota</taxon>
        <taxon>Viridiplantae</taxon>
        <taxon>Chlorophyta</taxon>
        <taxon>core chlorophytes</taxon>
        <taxon>Chlorophyceae</taxon>
        <taxon>CS clade</taxon>
        <taxon>Sphaeropleales</taxon>
        <taxon>Scenedesmaceae</taxon>
        <taxon>Tetradesmus</taxon>
    </lineage>
</organism>
<feature type="compositionally biased region" description="Low complexity" evidence="2">
    <location>
        <begin position="332"/>
        <end position="343"/>
    </location>
</feature>
<feature type="region of interest" description="Disordered" evidence="2">
    <location>
        <begin position="1"/>
        <end position="30"/>
    </location>
</feature>
<dbReference type="InterPro" id="IPR040183">
    <property type="entry name" value="THUMPD1-like"/>
</dbReference>
<dbReference type="SMART" id="SM00981">
    <property type="entry name" value="THUMP"/>
    <property type="match status" value="1"/>
</dbReference>
<accession>A0ABY8TVX5</accession>
<gene>
    <name evidence="4" type="ORF">OEZ85_006843</name>
</gene>
<dbReference type="PANTHER" id="PTHR13452:SF10">
    <property type="entry name" value="THUMP DOMAIN-CONTAINING PROTEIN 1"/>
    <property type="match status" value="1"/>
</dbReference>
<dbReference type="InterPro" id="IPR004114">
    <property type="entry name" value="THUMP_dom"/>
</dbReference>
<feature type="region of interest" description="Disordered" evidence="2">
    <location>
        <begin position="279"/>
        <end position="343"/>
    </location>
</feature>
<reference evidence="4 5" key="1">
    <citation type="submission" date="2023-05" db="EMBL/GenBank/DDBJ databases">
        <title>A 100% complete, gapless, phased diploid assembly of the Scenedesmus obliquus UTEX 3031 genome.</title>
        <authorList>
            <person name="Biondi T.C."/>
            <person name="Hanschen E.R."/>
            <person name="Kwon T."/>
            <person name="Eng W."/>
            <person name="Kruse C.P.S."/>
            <person name="Koehler S.I."/>
            <person name="Kunde Y."/>
            <person name="Gleasner C.D."/>
            <person name="You Mak K.T."/>
            <person name="Polle J."/>
            <person name="Hovde B.T."/>
            <person name="Starkenburg S.R."/>
        </authorList>
    </citation>
    <scope>NUCLEOTIDE SEQUENCE [LARGE SCALE GENOMIC DNA]</scope>
    <source>
        <strain evidence="4 5">DOE0152z</strain>
    </source>
</reference>
<sequence>MSDNKKRSGPREGGGQHKKAKGHWGGPYKGSGQSIAVGSVGIYATCDNGKDKKATDELIQMLEESFTRLGKDHVGRSDATAAAAAAADAGGDGSSKGSSIADMLAAEVAQLKDKRKDRFKRREGGVRGTLFVEFPTADDCPSPEEVVLDICRHVQATQSLPSRHLMRLLPVSHTCGISKDEITAMAAKVAAQHFPTGDDAASIEFAVEFEHRANDKLDRKEVIDIVAKAVQAPHKVNLRTPQKTIIVQLVRTVCCICVVPSYKELSRFNVRKLAEDELEGQAEQKQQPAAAAAAPPQEKAAEAAEQAEKQDAGAAAAEEKAAAVEAKDEAAEAPAAAENAAES</sequence>
<dbReference type="PROSITE" id="PS51165">
    <property type="entry name" value="THUMP"/>
    <property type="match status" value="1"/>
</dbReference>
<evidence type="ECO:0000313" key="4">
    <source>
        <dbReference type="EMBL" id="WIA13255.1"/>
    </source>
</evidence>
<protein>
    <recommendedName>
        <fullName evidence="3">THUMP domain-containing protein</fullName>
    </recommendedName>
</protein>
<name>A0ABY8TVX5_TETOB</name>
<evidence type="ECO:0000259" key="3">
    <source>
        <dbReference type="PROSITE" id="PS51165"/>
    </source>
</evidence>
<dbReference type="CDD" id="cd11717">
    <property type="entry name" value="THUMP_THUMPD1_like"/>
    <property type="match status" value="1"/>
</dbReference>
<dbReference type="PANTHER" id="PTHR13452">
    <property type="entry name" value="THUMP DOMAIN CONTAINING PROTEIN 1-RELATED"/>
    <property type="match status" value="1"/>
</dbReference>
<evidence type="ECO:0000313" key="5">
    <source>
        <dbReference type="Proteomes" id="UP001244341"/>
    </source>
</evidence>
<feature type="compositionally biased region" description="Basic and acidic residues" evidence="2">
    <location>
        <begin position="299"/>
        <end position="330"/>
    </location>
</feature>
<dbReference type="Gene3D" id="3.30.2300.10">
    <property type="entry name" value="THUMP superfamily"/>
    <property type="match status" value="1"/>
</dbReference>
<dbReference type="Proteomes" id="UP001244341">
    <property type="component" value="Chromosome 4b"/>
</dbReference>
<feature type="compositionally biased region" description="Low complexity" evidence="2">
    <location>
        <begin position="281"/>
        <end position="298"/>
    </location>
</feature>
<keyword evidence="1" id="KW-0694">RNA-binding</keyword>